<accession>A0AAW1KLD5</accession>
<proteinExistence type="predicted"/>
<evidence type="ECO:0000313" key="3">
    <source>
        <dbReference type="Proteomes" id="UP001458880"/>
    </source>
</evidence>
<name>A0AAW1KLD5_POPJA</name>
<comment type="caution">
    <text evidence="2">The sequence shown here is derived from an EMBL/GenBank/DDBJ whole genome shotgun (WGS) entry which is preliminary data.</text>
</comment>
<sequence length="177" mass="20880">MVLTRADKDEMIELINNTLNKYLSNAHIAKNVAALEKLSSDVNLSITSFCERIEDRIVKLEKENFKLRERLNSYEQYSQRNCLRVFGVEEEENENVHVKVKNIFDKMHINTEGHIDRCHRIGKKFPGKKTRKRQKTNTNNRCIIVKFTSYFKRNEVFKNKKLLKGNLKTSPPKIIHC</sequence>
<keyword evidence="3" id="KW-1185">Reference proteome</keyword>
<keyword evidence="1" id="KW-0175">Coiled coil</keyword>
<evidence type="ECO:0000313" key="2">
    <source>
        <dbReference type="EMBL" id="KAK9719564.1"/>
    </source>
</evidence>
<gene>
    <name evidence="2" type="ORF">QE152_g22578</name>
</gene>
<protein>
    <submittedName>
        <fullName evidence="2">Uncharacterized protein</fullName>
    </submittedName>
</protein>
<dbReference type="Gene3D" id="3.30.70.1820">
    <property type="entry name" value="L1 transposable element, RRM domain"/>
    <property type="match status" value="1"/>
</dbReference>
<evidence type="ECO:0000256" key="1">
    <source>
        <dbReference type="SAM" id="Coils"/>
    </source>
</evidence>
<dbReference type="Proteomes" id="UP001458880">
    <property type="component" value="Unassembled WGS sequence"/>
</dbReference>
<dbReference type="AlphaFoldDB" id="A0AAW1KLD5"/>
<reference evidence="2 3" key="1">
    <citation type="journal article" date="2024" name="BMC Genomics">
        <title>De novo assembly and annotation of Popillia japonica's genome with initial clues to its potential as an invasive pest.</title>
        <authorList>
            <person name="Cucini C."/>
            <person name="Boschi S."/>
            <person name="Funari R."/>
            <person name="Cardaioli E."/>
            <person name="Iannotti N."/>
            <person name="Marturano G."/>
            <person name="Paoli F."/>
            <person name="Bruttini M."/>
            <person name="Carapelli A."/>
            <person name="Frati F."/>
            <person name="Nardi F."/>
        </authorList>
    </citation>
    <scope>NUCLEOTIDE SEQUENCE [LARGE SCALE GENOMIC DNA]</scope>
    <source>
        <strain evidence="2">DMR45628</strain>
    </source>
</reference>
<feature type="coiled-coil region" evidence="1">
    <location>
        <begin position="50"/>
        <end position="77"/>
    </location>
</feature>
<dbReference type="EMBL" id="JASPKY010000218">
    <property type="protein sequence ID" value="KAK9719564.1"/>
    <property type="molecule type" value="Genomic_DNA"/>
</dbReference>
<organism evidence="2 3">
    <name type="scientific">Popillia japonica</name>
    <name type="common">Japanese beetle</name>
    <dbReference type="NCBI Taxonomy" id="7064"/>
    <lineage>
        <taxon>Eukaryota</taxon>
        <taxon>Metazoa</taxon>
        <taxon>Ecdysozoa</taxon>
        <taxon>Arthropoda</taxon>
        <taxon>Hexapoda</taxon>
        <taxon>Insecta</taxon>
        <taxon>Pterygota</taxon>
        <taxon>Neoptera</taxon>
        <taxon>Endopterygota</taxon>
        <taxon>Coleoptera</taxon>
        <taxon>Polyphaga</taxon>
        <taxon>Scarabaeiformia</taxon>
        <taxon>Scarabaeidae</taxon>
        <taxon>Rutelinae</taxon>
        <taxon>Popillia</taxon>
    </lineage>
</organism>